<dbReference type="InterPro" id="IPR001915">
    <property type="entry name" value="Peptidase_M48"/>
</dbReference>
<evidence type="ECO:0000313" key="8">
    <source>
        <dbReference type="EMBL" id="SER67370.1"/>
    </source>
</evidence>
<organism evidence="8 9">
    <name type="scientific">Flavobacterium frigoris</name>
    <dbReference type="NCBI Taxonomy" id="229204"/>
    <lineage>
        <taxon>Bacteria</taxon>
        <taxon>Pseudomonadati</taxon>
        <taxon>Bacteroidota</taxon>
        <taxon>Flavobacteriia</taxon>
        <taxon>Flavobacteriales</taxon>
        <taxon>Flavobacteriaceae</taxon>
        <taxon>Flavobacterium</taxon>
    </lineage>
</organism>
<dbReference type="GO" id="GO:0004222">
    <property type="term" value="F:metalloendopeptidase activity"/>
    <property type="evidence" value="ECO:0007669"/>
    <property type="project" value="InterPro"/>
</dbReference>
<name>A0A1H9R3U2_FLAFI</name>
<evidence type="ECO:0000256" key="4">
    <source>
        <dbReference type="ARBA" id="ARBA00022801"/>
    </source>
</evidence>
<evidence type="ECO:0000256" key="5">
    <source>
        <dbReference type="ARBA" id="ARBA00022833"/>
    </source>
</evidence>
<dbReference type="RefSeq" id="WP_175460305.1">
    <property type="nucleotide sequence ID" value="NZ_CBCRVS010000006.1"/>
</dbReference>
<dbReference type="GO" id="GO:0016020">
    <property type="term" value="C:membrane"/>
    <property type="evidence" value="ECO:0007669"/>
    <property type="project" value="TreeGrafter"/>
</dbReference>
<keyword evidence="5" id="KW-0862">Zinc</keyword>
<dbReference type="EMBL" id="FOFZ01000019">
    <property type="protein sequence ID" value="SER67370.1"/>
    <property type="molecule type" value="Genomic_DNA"/>
</dbReference>
<keyword evidence="3" id="KW-0479">Metal-binding</keyword>
<proteinExistence type="predicted"/>
<keyword evidence="4" id="KW-0378">Hydrolase</keyword>
<dbReference type="PANTHER" id="PTHR22726">
    <property type="entry name" value="METALLOENDOPEPTIDASE OMA1"/>
    <property type="match status" value="1"/>
</dbReference>
<evidence type="ECO:0000256" key="2">
    <source>
        <dbReference type="ARBA" id="ARBA00022670"/>
    </source>
</evidence>
<dbReference type="Proteomes" id="UP000183658">
    <property type="component" value="Unassembled WGS sequence"/>
</dbReference>
<dbReference type="GO" id="GO:0051603">
    <property type="term" value="P:proteolysis involved in protein catabolic process"/>
    <property type="evidence" value="ECO:0007669"/>
    <property type="project" value="TreeGrafter"/>
</dbReference>
<keyword evidence="6" id="KW-0482">Metalloprotease</keyword>
<gene>
    <name evidence="8" type="ORF">SAMN05444355_1198</name>
</gene>
<accession>A0A1H9R3U2</accession>
<evidence type="ECO:0000256" key="6">
    <source>
        <dbReference type="ARBA" id="ARBA00023049"/>
    </source>
</evidence>
<dbReference type="Pfam" id="PF01435">
    <property type="entry name" value="Peptidase_M48"/>
    <property type="match status" value="1"/>
</dbReference>
<evidence type="ECO:0000313" key="9">
    <source>
        <dbReference type="Proteomes" id="UP000183658"/>
    </source>
</evidence>
<keyword evidence="2" id="KW-0645">Protease</keyword>
<dbReference type="GO" id="GO:0046872">
    <property type="term" value="F:metal ion binding"/>
    <property type="evidence" value="ECO:0007669"/>
    <property type="project" value="UniProtKB-KW"/>
</dbReference>
<reference evidence="9" key="1">
    <citation type="submission" date="2016-10" db="EMBL/GenBank/DDBJ databases">
        <authorList>
            <person name="Varghese N."/>
            <person name="Submissions S."/>
        </authorList>
    </citation>
    <scope>NUCLEOTIDE SEQUENCE [LARGE SCALE GENOMIC DNA]</scope>
    <source>
        <strain evidence="9">DSM 15719</strain>
    </source>
</reference>
<evidence type="ECO:0000256" key="1">
    <source>
        <dbReference type="ARBA" id="ARBA00001947"/>
    </source>
</evidence>
<evidence type="ECO:0000256" key="3">
    <source>
        <dbReference type="ARBA" id="ARBA00022723"/>
    </source>
</evidence>
<feature type="domain" description="Peptidase M48" evidence="7">
    <location>
        <begin position="90"/>
        <end position="307"/>
    </location>
</feature>
<evidence type="ECO:0000259" key="7">
    <source>
        <dbReference type="Pfam" id="PF01435"/>
    </source>
</evidence>
<keyword evidence="9" id="KW-1185">Reference proteome</keyword>
<dbReference type="PANTHER" id="PTHR22726:SF24">
    <property type="entry name" value="M48 FAMILY METALLOPEPTIDASE"/>
    <property type="match status" value="1"/>
</dbReference>
<dbReference type="InterPro" id="IPR051156">
    <property type="entry name" value="Mito/Outer_Membr_Metalloprot"/>
</dbReference>
<protein>
    <submittedName>
        <fullName evidence="8">Peptidase family M48</fullName>
    </submittedName>
</protein>
<dbReference type="AlphaFoldDB" id="A0A1H9R3U2"/>
<sequence>MKKNLSCLLFILWFCSIQGQKKDFSYSPNNVDSIENYLNKVTNNKILSFEIKQQKRVKEILLERKTHFLKSIKDSTFIFDEKIHTYLNKILAEIYHSNPQIQTQDFYFLINKSLIPNAACYGNGIYTVNLGMFNLIKTDDEMAYIICHELSHHILKHNDKSLENYIKTFSSKDVKQQINTASNKKYGRRSAITSLLKDLKFNFMKRSRIAETQADSLGYILFNKTKYNKHASVDILKKLDLSDEMIFNNPTNLTTHFSFEQYPFKESWIEKEDKIFNLSESANDLQIDKDSIKTHPDIPLRIEKLNRNNIIVASNSNTNEIESIQKRTYENSIQIFSDDLKLDFTLYQLLSLHEKGLLDDKKYINEVANLLKKLYDLKEKHLFGKYISPLNSFSEENSINEIRLFLNNLELKNIKKIGYYFCKKNELLSKNDPEFQDSYNFFKNLNQN</sequence>
<comment type="cofactor">
    <cofactor evidence="1">
        <name>Zn(2+)</name>
        <dbReference type="ChEBI" id="CHEBI:29105"/>
    </cofactor>
</comment>
<dbReference type="CDD" id="cd07324">
    <property type="entry name" value="M48C_Oma1-like"/>
    <property type="match status" value="1"/>
</dbReference>